<feature type="domain" description="Cupin type-2" evidence="1">
    <location>
        <begin position="47"/>
        <end position="107"/>
    </location>
</feature>
<protein>
    <submittedName>
        <fullName evidence="2">Cupin domain-containing protein</fullName>
    </submittedName>
</protein>
<dbReference type="InterPro" id="IPR013096">
    <property type="entry name" value="Cupin_2"/>
</dbReference>
<reference evidence="2 3" key="1">
    <citation type="journal article" date="2016" name="Front. Microbiol.">
        <title>Comprehensive Phylogenetic Analysis of Bovine Non-aureus Staphylococci Species Based on Whole-Genome Sequencing.</title>
        <authorList>
            <person name="Naushad S."/>
            <person name="Barkema H.W."/>
            <person name="Luby C."/>
            <person name="Condas L.A."/>
            <person name="Nobrega D.B."/>
            <person name="Carson D.A."/>
            <person name="De Buck J."/>
        </authorList>
    </citation>
    <scope>NUCLEOTIDE SEQUENCE [LARGE SCALE GENOMIC DNA]</scope>
    <source>
        <strain evidence="2 3">SNUC 4781</strain>
    </source>
</reference>
<comment type="caution">
    <text evidence="2">The sequence shown here is derived from an EMBL/GenBank/DDBJ whole genome shotgun (WGS) entry which is preliminary data.</text>
</comment>
<evidence type="ECO:0000313" key="3">
    <source>
        <dbReference type="Proteomes" id="UP000265541"/>
    </source>
</evidence>
<dbReference type="PANTHER" id="PTHR36440:SF1">
    <property type="entry name" value="PUTATIVE (AFU_ORTHOLOGUE AFUA_8G07350)-RELATED"/>
    <property type="match status" value="1"/>
</dbReference>
<evidence type="ECO:0000313" key="2">
    <source>
        <dbReference type="EMBL" id="RIP33580.1"/>
    </source>
</evidence>
<dbReference type="Pfam" id="PF07883">
    <property type="entry name" value="Cupin_2"/>
    <property type="match status" value="1"/>
</dbReference>
<dbReference type="Proteomes" id="UP000265541">
    <property type="component" value="Unassembled WGS sequence"/>
</dbReference>
<organism evidence="2 3">
    <name type="scientific">Staphylococcus gallinarum</name>
    <dbReference type="NCBI Taxonomy" id="1293"/>
    <lineage>
        <taxon>Bacteria</taxon>
        <taxon>Bacillati</taxon>
        <taxon>Bacillota</taxon>
        <taxon>Bacilli</taxon>
        <taxon>Bacillales</taxon>
        <taxon>Staphylococcaceae</taxon>
        <taxon>Staphylococcus</taxon>
    </lineage>
</organism>
<gene>
    <name evidence="2" type="ORF">BUZ14_10745</name>
</gene>
<dbReference type="SUPFAM" id="SSF51182">
    <property type="entry name" value="RmlC-like cupins"/>
    <property type="match status" value="1"/>
</dbReference>
<proteinExistence type="predicted"/>
<dbReference type="EMBL" id="QYJN01000005">
    <property type="protein sequence ID" value="RIP33580.1"/>
    <property type="molecule type" value="Genomic_DNA"/>
</dbReference>
<dbReference type="InterPro" id="IPR011051">
    <property type="entry name" value="RmlC_Cupin_sf"/>
</dbReference>
<dbReference type="Gene3D" id="2.60.120.10">
    <property type="entry name" value="Jelly Rolls"/>
    <property type="match status" value="1"/>
</dbReference>
<name>A0A3A0VL62_STAGA</name>
<sequence length="166" mass="18554">MTEVNSNNTPFFYCPNETQKSYHLLAEKITIIVSGEQTNGEYSLTHVIEPPNAGPPLHIHSDDDESFYVLKGKVRFYIGDEIINASTGDYIFAPKGIPHRFLSGSKETELIVRSTPAKFDSLVKEVGIAVSKDAGPPQERNFSTEYIKNLVDISKSFNITFPELKI</sequence>
<dbReference type="OrthoDB" id="25744at2"/>
<dbReference type="InterPro" id="IPR053146">
    <property type="entry name" value="QDO-like"/>
</dbReference>
<evidence type="ECO:0000259" key="1">
    <source>
        <dbReference type="Pfam" id="PF07883"/>
    </source>
</evidence>
<dbReference type="AlphaFoldDB" id="A0A3A0VL62"/>
<accession>A0A3A0VL62</accession>
<dbReference type="RefSeq" id="WP_119485902.1">
    <property type="nucleotide sequence ID" value="NZ_QYJN01000005.1"/>
</dbReference>
<dbReference type="PANTHER" id="PTHR36440">
    <property type="entry name" value="PUTATIVE (AFU_ORTHOLOGUE AFUA_8G07350)-RELATED"/>
    <property type="match status" value="1"/>
</dbReference>
<dbReference type="InterPro" id="IPR014710">
    <property type="entry name" value="RmlC-like_jellyroll"/>
</dbReference>